<keyword evidence="2" id="KW-1185">Reference proteome</keyword>
<sequence length="188" mass="20960">MTEIKQKEMTLTIVLSSPLLPALQDVDAVSPLLDMSFDDLVLALEKVDFNGFATPPETAPVTPPKLSPAPIATSIPLWSTKSSAGNCRTPPFEPDLLTPLRMPGSARSRRVRKAYLDVKRRYRSMAKDHYAPQTKFGLRPLLLVETTLAMKRRDRFHHRHGSLRRPTGTLPLPLIDDKVMKAAPNGKK</sequence>
<protein>
    <submittedName>
        <fullName evidence="1">Uncharacterized protein</fullName>
    </submittedName>
</protein>
<dbReference type="KEGG" id="kne:92184457"/>
<dbReference type="EMBL" id="JBCAWK010000016">
    <property type="protein sequence ID" value="KAK8842978.1"/>
    <property type="molecule type" value="Genomic_DNA"/>
</dbReference>
<name>A0AAW0YT11_9TREE</name>
<gene>
    <name evidence="1" type="ORF">IAR55_007199</name>
</gene>
<evidence type="ECO:0000313" key="1">
    <source>
        <dbReference type="EMBL" id="KAK8842978.1"/>
    </source>
</evidence>
<proteinExistence type="predicted"/>
<accession>A0AAW0YT11</accession>
<dbReference type="RefSeq" id="XP_066799258.1">
    <property type="nucleotide sequence ID" value="XM_066950272.1"/>
</dbReference>
<dbReference type="GeneID" id="92184457"/>
<dbReference type="Proteomes" id="UP001388673">
    <property type="component" value="Unassembled WGS sequence"/>
</dbReference>
<reference evidence="1 2" key="1">
    <citation type="journal article" date="2024" name="bioRxiv">
        <title>Comparative genomics of Cryptococcus and Kwoniella reveals pathogenesis evolution and contrasting karyotype dynamics via intercentromeric recombination or chromosome fusion.</title>
        <authorList>
            <person name="Coelho M.A."/>
            <person name="David-Palma M."/>
            <person name="Shea T."/>
            <person name="Bowers K."/>
            <person name="McGinley-Smith S."/>
            <person name="Mohammad A.W."/>
            <person name="Gnirke A."/>
            <person name="Yurkov A.M."/>
            <person name="Nowrousian M."/>
            <person name="Sun S."/>
            <person name="Cuomo C.A."/>
            <person name="Heitman J."/>
        </authorList>
    </citation>
    <scope>NUCLEOTIDE SEQUENCE [LARGE SCALE GENOMIC DNA]</scope>
    <source>
        <strain evidence="1 2">CBS 13917</strain>
    </source>
</reference>
<organism evidence="1 2">
    <name type="scientific">Kwoniella newhampshirensis</name>
    <dbReference type="NCBI Taxonomy" id="1651941"/>
    <lineage>
        <taxon>Eukaryota</taxon>
        <taxon>Fungi</taxon>
        <taxon>Dikarya</taxon>
        <taxon>Basidiomycota</taxon>
        <taxon>Agaricomycotina</taxon>
        <taxon>Tremellomycetes</taxon>
        <taxon>Tremellales</taxon>
        <taxon>Cryptococcaceae</taxon>
        <taxon>Kwoniella</taxon>
    </lineage>
</organism>
<evidence type="ECO:0000313" key="2">
    <source>
        <dbReference type="Proteomes" id="UP001388673"/>
    </source>
</evidence>
<comment type="caution">
    <text evidence="1">The sequence shown here is derived from an EMBL/GenBank/DDBJ whole genome shotgun (WGS) entry which is preliminary data.</text>
</comment>
<dbReference type="AlphaFoldDB" id="A0AAW0YT11"/>